<dbReference type="AlphaFoldDB" id="A0A8X6V2M5"/>
<comment type="caution">
    <text evidence="2">The sequence shown here is derived from an EMBL/GenBank/DDBJ whole genome shotgun (WGS) entry which is preliminary data.</text>
</comment>
<evidence type="ECO:0000256" key="1">
    <source>
        <dbReference type="SAM" id="Phobius"/>
    </source>
</evidence>
<evidence type="ECO:0000313" key="2">
    <source>
        <dbReference type="EMBL" id="GFX96958.1"/>
    </source>
</evidence>
<keyword evidence="1" id="KW-1133">Transmembrane helix</keyword>
<protein>
    <submittedName>
        <fullName evidence="2">Uncharacterized protein</fullName>
    </submittedName>
</protein>
<reference evidence="2" key="1">
    <citation type="submission" date="2020-08" db="EMBL/GenBank/DDBJ databases">
        <title>Multicomponent nature underlies the extraordinary mechanical properties of spider dragline silk.</title>
        <authorList>
            <person name="Kono N."/>
            <person name="Nakamura H."/>
            <person name="Mori M."/>
            <person name="Yoshida Y."/>
            <person name="Ohtoshi R."/>
            <person name="Malay A.D."/>
            <person name="Moran D.A.P."/>
            <person name="Tomita M."/>
            <person name="Numata K."/>
            <person name="Arakawa K."/>
        </authorList>
    </citation>
    <scope>NUCLEOTIDE SEQUENCE</scope>
</reference>
<gene>
    <name evidence="2" type="ORF">TNCV_1996901</name>
</gene>
<keyword evidence="3" id="KW-1185">Reference proteome</keyword>
<dbReference type="EMBL" id="BMAU01021195">
    <property type="protein sequence ID" value="GFX96958.1"/>
    <property type="molecule type" value="Genomic_DNA"/>
</dbReference>
<accession>A0A8X6V2M5</accession>
<evidence type="ECO:0000313" key="3">
    <source>
        <dbReference type="Proteomes" id="UP000887159"/>
    </source>
</evidence>
<sequence length="89" mass="9653">MVTIHSGMAAERTGLVSNQAKPVEVYSQMSCPVARRKWVTASSLSRCLGLGPTGHGFLRLLGFWVMAVHLSMYVDIILFDLLRGDGTSG</sequence>
<organism evidence="2 3">
    <name type="scientific">Trichonephila clavipes</name>
    <name type="common">Golden silk orbweaver</name>
    <name type="synonym">Nephila clavipes</name>
    <dbReference type="NCBI Taxonomy" id="2585209"/>
    <lineage>
        <taxon>Eukaryota</taxon>
        <taxon>Metazoa</taxon>
        <taxon>Ecdysozoa</taxon>
        <taxon>Arthropoda</taxon>
        <taxon>Chelicerata</taxon>
        <taxon>Arachnida</taxon>
        <taxon>Araneae</taxon>
        <taxon>Araneomorphae</taxon>
        <taxon>Entelegynae</taxon>
        <taxon>Araneoidea</taxon>
        <taxon>Nephilidae</taxon>
        <taxon>Trichonephila</taxon>
    </lineage>
</organism>
<feature type="transmembrane region" description="Helical" evidence="1">
    <location>
        <begin position="61"/>
        <end position="82"/>
    </location>
</feature>
<proteinExistence type="predicted"/>
<keyword evidence="1" id="KW-0812">Transmembrane</keyword>
<name>A0A8X6V2M5_TRICX</name>
<dbReference type="Proteomes" id="UP000887159">
    <property type="component" value="Unassembled WGS sequence"/>
</dbReference>
<keyword evidence="1" id="KW-0472">Membrane</keyword>